<evidence type="ECO:0000256" key="1">
    <source>
        <dbReference type="SAM" id="MobiDB-lite"/>
    </source>
</evidence>
<sequence>MARFRLFGRAPAPAGPSPAPPGPGAWPYGPPGPYGPPPPWGAAGPPPIGAGAPWPAQVAGPATRAARPVPPRGGVPPADPPTDPFGFPPIPAVPAPRPPAPQPPDEWGRAAPPPVPGPPAPHPAEAAALAGAFAVDYLSWDEEDPQRRGRVLQDYLAASGADPAHLGWSGHGRQRAEFALPGRVSLDGDGRVLVDVRVRVTPYRCVGERDADRATGAGPEAGSTVGTPASAPAPTGRGWRGLPSSWIRLSVAVVSDCGRLVIDAGEETLGEEPEPQPSPAIAADDHTLADDDPLSEPRAAGAW</sequence>
<feature type="compositionally biased region" description="Pro residues" evidence="1">
    <location>
        <begin position="68"/>
        <end position="104"/>
    </location>
</feature>
<feature type="compositionally biased region" description="Pro residues" evidence="1">
    <location>
        <begin position="13"/>
        <end position="48"/>
    </location>
</feature>
<evidence type="ECO:0000313" key="3">
    <source>
        <dbReference type="Proteomes" id="UP001597114"/>
    </source>
</evidence>
<reference evidence="3" key="1">
    <citation type="journal article" date="2019" name="Int. J. Syst. Evol. Microbiol.">
        <title>The Global Catalogue of Microorganisms (GCM) 10K type strain sequencing project: providing services to taxonomists for standard genome sequencing and annotation.</title>
        <authorList>
            <consortium name="The Broad Institute Genomics Platform"/>
            <consortium name="The Broad Institute Genome Sequencing Center for Infectious Disease"/>
            <person name="Wu L."/>
            <person name="Ma J."/>
        </authorList>
    </citation>
    <scope>NUCLEOTIDE SEQUENCE [LARGE SCALE GENOMIC DNA]</scope>
    <source>
        <strain evidence="3">CCM 7043</strain>
    </source>
</reference>
<feature type="region of interest" description="Disordered" evidence="1">
    <location>
        <begin position="264"/>
        <end position="303"/>
    </location>
</feature>
<comment type="caution">
    <text evidence="2">The sequence shown here is derived from an EMBL/GenBank/DDBJ whole genome shotgun (WGS) entry which is preliminary data.</text>
</comment>
<keyword evidence="3" id="KW-1185">Reference proteome</keyword>
<feature type="compositionally biased region" description="Low complexity" evidence="1">
    <location>
        <begin position="49"/>
        <end position="67"/>
    </location>
</feature>
<dbReference type="PRINTS" id="PR01217">
    <property type="entry name" value="PRICHEXTENSN"/>
</dbReference>
<proteinExistence type="predicted"/>
<gene>
    <name evidence="2" type="ORF">ACFSJD_33610</name>
</gene>
<feature type="region of interest" description="Disordered" evidence="1">
    <location>
        <begin position="1"/>
        <end position="125"/>
    </location>
</feature>
<dbReference type="RefSeq" id="WP_344723829.1">
    <property type="nucleotide sequence ID" value="NZ_BAAAUS010000023.1"/>
</dbReference>
<evidence type="ECO:0000313" key="2">
    <source>
        <dbReference type="EMBL" id="MFD1522473.1"/>
    </source>
</evidence>
<dbReference type="Proteomes" id="UP001597114">
    <property type="component" value="Unassembled WGS sequence"/>
</dbReference>
<dbReference type="EMBL" id="JBHUCO010000045">
    <property type="protein sequence ID" value="MFD1522473.1"/>
    <property type="molecule type" value="Genomic_DNA"/>
</dbReference>
<feature type="compositionally biased region" description="Acidic residues" evidence="1">
    <location>
        <begin position="264"/>
        <end position="274"/>
    </location>
</feature>
<protein>
    <submittedName>
        <fullName evidence="2">Uncharacterized protein</fullName>
    </submittedName>
</protein>
<name>A0ABW4F425_9PSEU</name>
<feature type="compositionally biased region" description="Pro residues" evidence="1">
    <location>
        <begin position="111"/>
        <end position="122"/>
    </location>
</feature>
<organism evidence="2 3">
    <name type="scientific">Pseudonocardia yunnanensis</name>
    <dbReference type="NCBI Taxonomy" id="58107"/>
    <lineage>
        <taxon>Bacteria</taxon>
        <taxon>Bacillati</taxon>
        <taxon>Actinomycetota</taxon>
        <taxon>Actinomycetes</taxon>
        <taxon>Pseudonocardiales</taxon>
        <taxon>Pseudonocardiaceae</taxon>
        <taxon>Pseudonocardia</taxon>
    </lineage>
</organism>
<accession>A0ABW4F425</accession>
<feature type="region of interest" description="Disordered" evidence="1">
    <location>
        <begin position="210"/>
        <end position="238"/>
    </location>
</feature>